<name>A0AA39KW27_9HYME</name>
<organism evidence="1 2">
    <name type="scientific">Microctonus aethiopoides</name>
    <dbReference type="NCBI Taxonomy" id="144406"/>
    <lineage>
        <taxon>Eukaryota</taxon>
        <taxon>Metazoa</taxon>
        <taxon>Ecdysozoa</taxon>
        <taxon>Arthropoda</taxon>
        <taxon>Hexapoda</taxon>
        <taxon>Insecta</taxon>
        <taxon>Pterygota</taxon>
        <taxon>Neoptera</taxon>
        <taxon>Endopterygota</taxon>
        <taxon>Hymenoptera</taxon>
        <taxon>Apocrita</taxon>
        <taxon>Ichneumonoidea</taxon>
        <taxon>Braconidae</taxon>
        <taxon>Euphorinae</taxon>
        <taxon>Microctonus</taxon>
    </lineage>
</organism>
<protein>
    <submittedName>
        <fullName evidence="1">Uncharacterized protein</fullName>
    </submittedName>
</protein>
<proteinExistence type="predicted"/>
<accession>A0AA39KW27</accession>
<sequence length="224" mass="26452">MSTFVNAFETTNQRDFNWSYPRLLMIIPSQPSKNNGSKLYLPRPDSDQCNCNVHNYETDFSRYKKLANQESQFRNDIIKVNHEMSALLSEMFNNCYKPEKDIKRSIYQIPNEPDLQTEVYTSLIATLDSPIELFRKPVIREIKNCYRNPYRFRSTERDIAHIDPTEAVDLTRAPEVFRSWNRPIVGLSEYMDTISKFGMNNLKNHSQYLEPIPSSRRRRGNRNP</sequence>
<reference evidence="1" key="2">
    <citation type="submission" date="2023-03" db="EMBL/GenBank/DDBJ databases">
        <authorList>
            <person name="Inwood S.N."/>
            <person name="Skelly J.G."/>
            <person name="Guhlin J."/>
            <person name="Harrop T.W.R."/>
            <person name="Goldson S.G."/>
            <person name="Dearden P.K."/>
        </authorList>
    </citation>
    <scope>NUCLEOTIDE SEQUENCE</scope>
    <source>
        <strain evidence="1">Irish</strain>
        <tissue evidence="1">Whole body</tissue>
    </source>
</reference>
<dbReference type="EMBL" id="JAQQBS010000001">
    <property type="protein sequence ID" value="KAK0175812.1"/>
    <property type="molecule type" value="Genomic_DNA"/>
</dbReference>
<gene>
    <name evidence="1" type="ORF">PV328_000014</name>
</gene>
<reference evidence="1" key="1">
    <citation type="journal article" date="2023" name="bioRxiv">
        <title>Scaffold-level genome assemblies of two parasitoid biocontrol wasps reveal the parthenogenesis mechanism and an associated novel virus.</title>
        <authorList>
            <person name="Inwood S."/>
            <person name="Skelly J."/>
            <person name="Guhlin J."/>
            <person name="Harrop T."/>
            <person name="Goldson S."/>
            <person name="Dearden P."/>
        </authorList>
    </citation>
    <scope>NUCLEOTIDE SEQUENCE</scope>
    <source>
        <strain evidence="1">Irish</strain>
        <tissue evidence="1">Whole body</tissue>
    </source>
</reference>
<dbReference type="Proteomes" id="UP001168990">
    <property type="component" value="Unassembled WGS sequence"/>
</dbReference>
<comment type="caution">
    <text evidence="1">The sequence shown here is derived from an EMBL/GenBank/DDBJ whole genome shotgun (WGS) entry which is preliminary data.</text>
</comment>
<dbReference type="AlphaFoldDB" id="A0AA39KW27"/>
<evidence type="ECO:0000313" key="2">
    <source>
        <dbReference type="Proteomes" id="UP001168990"/>
    </source>
</evidence>
<evidence type="ECO:0000313" key="1">
    <source>
        <dbReference type="EMBL" id="KAK0175812.1"/>
    </source>
</evidence>
<keyword evidence="2" id="KW-1185">Reference proteome</keyword>